<keyword evidence="4" id="KW-1185">Reference proteome</keyword>
<evidence type="ECO:0000256" key="1">
    <source>
        <dbReference type="SAM" id="MobiDB-lite"/>
    </source>
</evidence>
<organism evidence="3 4">
    <name type="scientific">Calycina marina</name>
    <dbReference type="NCBI Taxonomy" id="1763456"/>
    <lineage>
        <taxon>Eukaryota</taxon>
        <taxon>Fungi</taxon>
        <taxon>Dikarya</taxon>
        <taxon>Ascomycota</taxon>
        <taxon>Pezizomycotina</taxon>
        <taxon>Leotiomycetes</taxon>
        <taxon>Helotiales</taxon>
        <taxon>Pezizellaceae</taxon>
        <taxon>Calycina</taxon>
    </lineage>
</organism>
<sequence length="450" mass="51739">MSSKRMTANPVKPSRYRPNKIVEEKDSSDSEPGEEEVARSSKPPPKVPSAKGITTNLSRLDVAERRKIAAAVESARLGEEKLLRAKAEEGFETASEEESEDGSGSEEDSSEEESEEEEAPRKVMLRPTFIKKDKRKTIAQLKDTRTEEDFAADEEEEEEKRKDAIVEAALKEDREKKAVEEQRLRKDKFMTSAQEDSDVDTDDDVEQEVAKALWRLREMGRFKREREAIEEKEKEIAELERRRALTSEERKLEDEEHVAKQKDEKESKDKMGFMQKYYHKGAYYVEGLENRNLMGAKFADDVDRELLPKALQMRDMTKIGKRGATKYKDLKSEDTGMTGGYLNDRGPRKGGYQGHSQDDRFRPDSHRDGAGASGANSMPVAEQKRVDNAPEGPKAMRSRAEGDSYRPSSRDQRESSRSRSPRRGRDRDHRKRSYSRERSYRASDKRRRVD</sequence>
<evidence type="ECO:0000313" key="4">
    <source>
        <dbReference type="Proteomes" id="UP000887226"/>
    </source>
</evidence>
<dbReference type="InterPro" id="IPR009730">
    <property type="entry name" value="MFAP1_C"/>
</dbReference>
<feature type="domain" description="Micro-fibrillar-associated protein 1 C-terminal" evidence="2">
    <location>
        <begin position="114"/>
        <end position="335"/>
    </location>
</feature>
<dbReference type="PANTHER" id="PTHR15327">
    <property type="entry name" value="MICROFIBRIL-ASSOCIATED PROTEIN"/>
    <property type="match status" value="1"/>
</dbReference>
<reference evidence="3" key="1">
    <citation type="journal article" date="2021" name="IMA Fungus">
        <title>Genomic characterization of three marine fungi, including Emericellopsis atlantica sp. nov. with signatures of a generalist lifestyle and marine biomass degradation.</title>
        <authorList>
            <person name="Hagestad O.C."/>
            <person name="Hou L."/>
            <person name="Andersen J.H."/>
            <person name="Hansen E.H."/>
            <person name="Altermark B."/>
            <person name="Li C."/>
            <person name="Kuhnert E."/>
            <person name="Cox R.J."/>
            <person name="Crous P.W."/>
            <person name="Spatafora J.W."/>
            <person name="Lail K."/>
            <person name="Amirebrahimi M."/>
            <person name="Lipzen A."/>
            <person name="Pangilinan J."/>
            <person name="Andreopoulos W."/>
            <person name="Hayes R.D."/>
            <person name="Ng V."/>
            <person name="Grigoriev I.V."/>
            <person name="Jackson S.A."/>
            <person name="Sutton T.D.S."/>
            <person name="Dobson A.D.W."/>
            <person name="Rama T."/>
        </authorList>
    </citation>
    <scope>NUCLEOTIDE SEQUENCE</scope>
    <source>
        <strain evidence="3">TRa3180A</strain>
    </source>
</reference>
<dbReference type="Proteomes" id="UP000887226">
    <property type="component" value="Unassembled WGS sequence"/>
</dbReference>
<name>A0A9P7Z6Y5_9HELO</name>
<feature type="compositionally biased region" description="Basic and acidic residues" evidence="1">
    <location>
        <begin position="356"/>
        <end position="369"/>
    </location>
</feature>
<evidence type="ECO:0000313" key="3">
    <source>
        <dbReference type="EMBL" id="KAG9246490.1"/>
    </source>
</evidence>
<feature type="compositionally biased region" description="Acidic residues" evidence="1">
    <location>
        <begin position="149"/>
        <end position="158"/>
    </location>
</feature>
<dbReference type="AlphaFoldDB" id="A0A9P7Z6Y5"/>
<feature type="region of interest" description="Disordered" evidence="1">
    <location>
        <begin position="86"/>
        <end position="163"/>
    </location>
</feature>
<dbReference type="EMBL" id="MU253802">
    <property type="protein sequence ID" value="KAG9246490.1"/>
    <property type="molecule type" value="Genomic_DNA"/>
</dbReference>
<comment type="caution">
    <text evidence="3">The sequence shown here is derived from an EMBL/GenBank/DDBJ whole genome shotgun (WGS) entry which is preliminary data.</text>
</comment>
<evidence type="ECO:0000259" key="2">
    <source>
        <dbReference type="Pfam" id="PF06991"/>
    </source>
</evidence>
<proteinExistence type="predicted"/>
<dbReference type="Pfam" id="PF06991">
    <property type="entry name" value="MFAP1"/>
    <property type="match status" value="1"/>
</dbReference>
<feature type="compositionally biased region" description="Acidic residues" evidence="1">
    <location>
        <begin position="90"/>
        <end position="118"/>
    </location>
</feature>
<accession>A0A9P7Z6Y5</accession>
<feature type="region of interest" description="Disordered" evidence="1">
    <location>
        <begin position="1"/>
        <end position="64"/>
    </location>
</feature>
<dbReference type="OrthoDB" id="1111734at2759"/>
<gene>
    <name evidence="3" type="ORF">BJ878DRAFT_416858</name>
</gene>
<feature type="compositionally biased region" description="Basic and acidic residues" evidence="1">
    <location>
        <begin position="398"/>
        <end position="427"/>
    </location>
</feature>
<protein>
    <submittedName>
        <fullName evidence="3">Micro-fibrillar-associated protein 1</fullName>
    </submittedName>
</protein>
<feature type="region of interest" description="Disordered" evidence="1">
    <location>
        <begin position="242"/>
        <end position="267"/>
    </location>
</feature>
<feature type="region of interest" description="Disordered" evidence="1">
    <location>
        <begin position="310"/>
        <end position="450"/>
    </location>
</feature>
<feature type="compositionally biased region" description="Basic and acidic residues" evidence="1">
    <location>
        <begin position="434"/>
        <end position="443"/>
    </location>
</feature>
<dbReference type="InterPro" id="IPR033194">
    <property type="entry name" value="MFAP1"/>
</dbReference>